<protein>
    <recommendedName>
        <fullName evidence="3">Carbon-nitrogen hydrolase</fullName>
    </recommendedName>
</protein>
<dbReference type="InterPro" id="IPR036526">
    <property type="entry name" value="C-N_Hydrolase_sf"/>
</dbReference>
<dbReference type="PANTHER" id="PTHR43674:SF13">
    <property type="entry name" value="CN HYDROLASE DOMAIN-CONTAINING PROTEIN"/>
    <property type="match status" value="1"/>
</dbReference>
<gene>
    <name evidence="1" type="ORF">SAMN05444394_2251</name>
</gene>
<dbReference type="PANTHER" id="PTHR43674">
    <property type="entry name" value="NITRILASE C965.09-RELATED"/>
    <property type="match status" value="1"/>
</dbReference>
<accession>A0A1N6EKE0</accession>
<organism evidence="1 2">
    <name type="scientific">Algoriphagus halophilus</name>
    <dbReference type="NCBI Taxonomy" id="226505"/>
    <lineage>
        <taxon>Bacteria</taxon>
        <taxon>Pseudomonadati</taxon>
        <taxon>Bacteroidota</taxon>
        <taxon>Cytophagia</taxon>
        <taxon>Cytophagales</taxon>
        <taxon>Cyclobacteriaceae</taxon>
        <taxon>Algoriphagus</taxon>
    </lineage>
</organism>
<keyword evidence="2" id="KW-1185">Reference proteome</keyword>
<dbReference type="Gene3D" id="3.60.110.10">
    <property type="entry name" value="Carbon-nitrogen hydrolase"/>
    <property type="match status" value="1"/>
</dbReference>
<dbReference type="OrthoDB" id="9811121at2"/>
<reference evidence="2" key="1">
    <citation type="submission" date="2016-11" db="EMBL/GenBank/DDBJ databases">
        <authorList>
            <person name="Varghese N."/>
            <person name="Submissions S."/>
        </authorList>
    </citation>
    <scope>NUCLEOTIDE SEQUENCE [LARGE SCALE GENOMIC DNA]</scope>
    <source>
        <strain evidence="2">DSM 15292</strain>
    </source>
</reference>
<dbReference type="EMBL" id="FSRC01000001">
    <property type="protein sequence ID" value="SIN83478.1"/>
    <property type="molecule type" value="Genomic_DNA"/>
</dbReference>
<dbReference type="GO" id="GO:0016811">
    <property type="term" value="F:hydrolase activity, acting on carbon-nitrogen (but not peptide) bonds, in linear amides"/>
    <property type="evidence" value="ECO:0007669"/>
    <property type="project" value="TreeGrafter"/>
</dbReference>
<evidence type="ECO:0000313" key="1">
    <source>
        <dbReference type="EMBL" id="SIN83478.1"/>
    </source>
</evidence>
<proteinExistence type="predicted"/>
<name>A0A1N6EKE0_9BACT</name>
<dbReference type="AlphaFoldDB" id="A0A1N6EKE0"/>
<sequence length="377" mass="43090">MIKRSFSFLTLLIFIWLIWSYEGRNLPLDPPEPYISVIQEINPNDSLERNIIGIQPYMVPSDYFSPERFKLKIRQYIQAASAKGFIRKNTVILFPEYIGTWLFMIREKHALAEKQTLKEAISTLIFSNVFDYFLGYIKTGDESDKSISAILRMKSRQMAQVYYDTFSELSKETQTHIVAGSIILPGPYVSDEGLSVENQKELYNVSFVFGPDGKILGAPIFETYPNTEELKFITEPELKSVQTFQFPFSKASVIISEDSWYSAPFKQVDSESPDLVLVPSYQLGDGSMEKLWKGYHRRPSPEFVNESDTSQLTNREAYYKYGLPRHLQNTSPSVGLSVFLRGEFWELGTDGQPLAIVNDSSLQVSPAEKAGIWSLNY</sequence>
<evidence type="ECO:0008006" key="3">
    <source>
        <dbReference type="Google" id="ProtNLM"/>
    </source>
</evidence>
<dbReference type="RefSeq" id="WP_074224904.1">
    <property type="nucleotide sequence ID" value="NZ_FSRC01000001.1"/>
</dbReference>
<dbReference type="STRING" id="226505.SAMN05444394_2251"/>
<dbReference type="SUPFAM" id="SSF56317">
    <property type="entry name" value="Carbon-nitrogen hydrolase"/>
    <property type="match status" value="1"/>
</dbReference>
<dbReference type="InterPro" id="IPR050345">
    <property type="entry name" value="Aliph_Amidase/BUP"/>
</dbReference>
<dbReference type="Proteomes" id="UP000185221">
    <property type="component" value="Unassembled WGS sequence"/>
</dbReference>
<evidence type="ECO:0000313" key="2">
    <source>
        <dbReference type="Proteomes" id="UP000185221"/>
    </source>
</evidence>